<proteinExistence type="inferred from homology"/>
<feature type="non-terminal residue" evidence="3">
    <location>
        <position position="129"/>
    </location>
</feature>
<sequence length="129" mass="14501">IPSPPRTPPQVGSTGKRSIPTIHRLPTLHDFTLHLARRTRLDPAAALVAAIYLQRLRRIMPSGARGKACTLHRVLLASLLLASKYVNDYAPSNRHWAKHSGVFSVEEVNLMERQLLKLMDFTLSITEEE</sequence>
<evidence type="ECO:0000259" key="2">
    <source>
        <dbReference type="SMART" id="SM00385"/>
    </source>
</evidence>
<organism evidence="3 4">
    <name type="scientific">Piptocephalis cylindrospora</name>
    <dbReference type="NCBI Taxonomy" id="1907219"/>
    <lineage>
        <taxon>Eukaryota</taxon>
        <taxon>Fungi</taxon>
        <taxon>Fungi incertae sedis</taxon>
        <taxon>Zoopagomycota</taxon>
        <taxon>Zoopagomycotina</taxon>
        <taxon>Zoopagomycetes</taxon>
        <taxon>Zoopagales</taxon>
        <taxon>Piptocephalidaceae</taxon>
        <taxon>Piptocephalis</taxon>
    </lineage>
</organism>
<dbReference type="CDD" id="cd20557">
    <property type="entry name" value="CYCLIN_ScPCL1-like"/>
    <property type="match status" value="1"/>
</dbReference>
<name>A0A4P9Y021_9FUNG</name>
<dbReference type="OrthoDB" id="10250320at2759"/>
<dbReference type="AlphaFoldDB" id="A0A4P9Y021"/>
<dbReference type="PANTHER" id="PTHR15615:SF10">
    <property type="entry name" value="PHO85 CYCLIN-2-RELATED"/>
    <property type="match status" value="1"/>
</dbReference>
<feature type="domain" description="Cyclin-like" evidence="2">
    <location>
        <begin position="30"/>
        <end position="117"/>
    </location>
</feature>
<feature type="non-terminal residue" evidence="3">
    <location>
        <position position="1"/>
    </location>
</feature>
<dbReference type="InterPro" id="IPR036915">
    <property type="entry name" value="Cyclin-like_sf"/>
</dbReference>
<dbReference type="PANTHER" id="PTHR15615">
    <property type="match status" value="1"/>
</dbReference>
<accession>A0A4P9Y021</accession>
<dbReference type="SUPFAM" id="SSF47954">
    <property type="entry name" value="Cyclin-like"/>
    <property type="match status" value="1"/>
</dbReference>
<reference evidence="4" key="1">
    <citation type="journal article" date="2018" name="Nat. Microbiol.">
        <title>Leveraging single-cell genomics to expand the fungal tree of life.</title>
        <authorList>
            <person name="Ahrendt S.R."/>
            <person name="Quandt C.A."/>
            <person name="Ciobanu D."/>
            <person name="Clum A."/>
            <person name="Salamov A."/>
            <person name="Andreopoulos B."/>
            <person name="Cheng J.F."/>
            <person name="Woyke T."/>
            <person name="Pelin A."/>
            <person name="Henrissat B."/>
            <person name="Reynolds N.K."/>
            <person name="Benny G.L."/>
            <person name="Smith M.E."/>
            <person name="James T.Y."/>
            <person name="Grigoriev I.V."/>
        </authorList>
    </citation>
    <scope>NUCLEOTIDE SEQUENCE [LARGE SCALE GENOMIC DNA]</scope>
</reference>
<evidence type="ECO:0000313" key="4">
    <source>
        <dbReference type="Proteomes" id="UP000267251"/>
    </source>
</evidence>
<dbReference type="EMBL" id="KZ988542">
    <property type="protein sequence ID" value="RKP11984.1"/>
    <property type="molecule type" value="Genomic_DNA"/>
</dbReference>
<evidence type="ECO:0000256" key="1">
    <source>
        <dbReference type="RuleBase" id="RU000383"/>
    </source>
</evidence>
<keyword evidence="4" id="KW-1185">Reference proteome</keyword>
<dbReference type="GO" id="GO:0000307">
    <property type="term" value="C:cyclin-dependent protein kinase holoenzyme complex"/>
    <property type="evidence" value="ECO:0007669"/>
    <property type="project" value="TreeGrafter"/>
</dbReference>
<protein>
    <submittedName>
        <fullName evidence="3">Cyclin-like protein</fullName>
    </submittedName>
</protein>
<dbReference type="Gene3D" id="1.10.472.10">
    <property type="entry name" value="Cyclin-like"/>
    <property type="match status" value="1"/>
</dbReference>
<keyword evidence="1" id="KW-0195">Cyclin</keyword>
<dbReference type="InterPro" id="IPR013922">
    <property type="entry name" value="Cyclin_PHO80-like"/>
</dbReference>
<gene>
    <name evidence="3" type="ORF">BJ684DRAFT_2691</name>
</gene>
<dbReference type="GO" id="GO:0019901">
    <property type="term" value="F:protein kinase binding"/>
    <property type="evidence" value="ECO:0007669"/>
    <property type="project" value="InterPro"/>
</dbReference>
<dbReference type="InterPro" id="IPR006671">
    <property type="entry name" value="Cyclin_N"/>
</dbReference>
<dbReference type="InterPro" id="IPR013763">
    <property type="entry name" value="Cyclin-like_dom"/>
</dbReference>
<dbReference type="GO" id="GO:0016538">
    <property type="term" value="F:cyclin-dependent protein serine/threonine kinase regulator activity"/>
    <property type="evidence" value="ECO:0007669"/>
    <property type="project" value="TreeGrafter"/>
</dbReference>
<dbReference type="GO" id="GO:0005634">
    <property type="term" value="C:nucleus"/>
    <property type="evidence" value="ECO:0007669"/>
    <property type="project" value="TreeGrafter"/>
</dbReference>
<dbReference type="Pfam" id="PF00134">
    <property type="entry name" value="Cyclin_N"/>
    <property type="match status" value="1"/>
</dbReference>
<evidence type="ECO:0000313" key="3">
    <source>
        <dbReference type="EMBL" id="RKP11984.1"/>
    </source>
</evidence>
<dbReference type="SMART" id="SM00385">
    <property type="entry name" value="CYCLIN"/>
    <property type="match status" value="1"/>
</dbReference>
<comment type="similarity">
    <text evidence="1">Belongs to the cyclin family.</text>
</comment>
<dbReference type="Proteomes" id="UP000267251">
    <property type="component" value="Unassembled WGS sequence"/>
</dbReference>